<dbReference type="Proteomes" id="UP000192257">
    <property type="component" value="Unassembled WGS sequence"/>
</dbReference>
<dbReference type="InterPro" id="IPR050126">
    <property type="entry name" value="Ap4A_hydrolase"/>
</dbReference>
<dbReference type="STRING" id="67003.A0A1X0NJL2"/>
<comment type="caution">
    <text evidence="2">The sequence shown here is derived from an EMBL/GenBank/DDBJ whole genome shotgun (WGS) entry which is preliminary data.</text>
</comment>
<dbReference type="Pfam" id="PF00149">
    <property type="entry name" value="Metallophos"/>
    <property type="match status" value="1"/>
</dbReference>
<dbReference type="EMBL" id="NBCO01000041">
    <property type="protein sequence ID" value="ORC84827.1"/>
    <property type="molecule type" value="Genomic_DNA"/>
</dbReference>
<dbReference type="VEuPathDB" id="TriTrypDB:TM35_000411970"/>
<dbReference type="GO" id="GO:0005737">
    <property type="term" value="C:cytoplasm"/>
    <property type="evidence" value="ECO:0007669"/>
    <property type="project" value="TreeGrafter"/>
</dbReference>
<dbReference type="PRINTS" id="PR00114">
    <property type="entry name" value="STPHPHTASE"/>
</dbReference>
<protein>
    <submittedName>
        <fullName evidence="2">Putative serine/threonine protein kinase</fullName>
    </submittedName>
</protein>
<proteinExistence type="predicted"/>
<keyword evidence="3" id="KW-1185">Reference proteome</keyword>
<dbReference type="RefSeq" id="XP_028878893.1">
    <property type="nucleotide sequence ID" value="XM_029029905.1"/>
</dbReference>
<dbReference type="InterPro" id="IPR006186">
    <property type="entry name" value="Ser/Thr-sp_prot-phosphatase"/>
</dbReference>
<accession>A0A1X0NJL2</accession>
<dbReference type="GeneID" id="39989685"/>
<keyword evidence="2" id="KW-0808">Transferase</keyword>
<dbReference type="OrthoDB" id="10267127at2759"/>
<gene>
    <name evidence="2" type="ORF">TM35_000411970</name>
</gene>
<organism evidence="2 3">
    <name type="scientific">Trypanosoma theileri</name>
    <dbReference type="NCBI Taxonomy" id="67003"/>
    <lineage>
        <taxon>Eukaryota</taxon>
        <taxon>Discoba</taxon>
        <taxon>Euglenozoa</taxon>
        <taxon>Kinetoplastea</taxon>
        <taxon>Metakinetoplastina</taxon>
        <taxon>Trypanosomatida</taxon>
        <taxon>Trypanosomatidae</taxon>
        <taxon>Trypanosoma</taxon>
    </lineage>
</organism>
<dbReference type="GO" id="GO:0006798">
    <property type="term" value="P:polyphosphate catabolic process"/>
    <property type="evidence" value="ECO:0007669"/>
    <property type="project" value="TreeGrafter"/>
</dbReference>
<keyword evidence="2" id="KW-0418">Kinase</keyword>
<keyword evidence="2" id="KW-0723">Serine/threonine-protein kinase</keyword>
<dbReference type="CDD" id="cd00144">
    <property type="entry name" value="MPP_PPP_family"/>
    <property type="match status" value="1"/>
</dbReference>
<dbReference type="AlphaFoldDB" id="A0A1X0NJL2"/>
<evidence type="ECO:0000313" key="3">
    <source>
        <dbReference type="Proteomes" id="UP000192257"/>
    </source>
</evidence>
<dbReference type="PANTHER" id="PTHR42850">
    <property type="entry name" value="METALLOPHOSPHOESTERASE"/>
    <property type="match status" value="1"/>
</dbReference>
<dbReference type="GO" id="GO:0016791">
    <property type="term" value="F:phosphatase activity"/>
    <property type="evidence" value="ECO:0007669"/>
    <property type="project" value="TreeGrafter"/>
</dbReference>
<dbReference type="InterPro" id="IPR029052">
    <property type="entry name" value="Metallo-depent_PP-like"/>
</dbReference>
<dbReference type="PANTHER" id="PTHR42850:SF4">
    <property type="entry name" value="ZINC-DEPENDENT ENDOPOLYPHOSPHATASE"/>
    <property type="match status" value="1"/>
</dbReference>
<sequence>MKDEYARVETVTTSPTGRVVIVGDIHGCLAQLQELLRVVGFNKEKDLLISVGDMVNKGPDSIGVLTLLRSLGVRSVLGNHEVKLLKLRKALRKEGEIPKKYRDSTLAPLAKDLPLEMETYLSQLPHILRIPSHNLIIVHAGLHPQLPLERQRVKDITTMRNLISHADGSLEVSEETNAGVPWASLWRGPEVVVFGHDARRNVQQLPFAFGLDSRCVYGGKLTALIYPGGSLVSVPGWTAGSPNM</sequence>
<evidence type="ECO:0000313" key="2">
    <source>
        <dbReference type="EMBL" id="ORC84827.1"/>
    </source>
</evidence>
<dbReference type="InterPro" id="IPR004843">
    <property type="entry name" value="Calcineurin-like_PHP"/>
</dbReference>
<dbReference type="SUPFAM" id="SSF56300">
    <property type="entry name" value="Metallo-dependent phosphatases"/>
    <property type="match status" value="1"/>
</dbReference>
<name>A0A1X0NJL2_9TRYP</name>
<dbReference type="GO" id="GO:0004674">
    <property type="term" value="F:protein serine/threonine kinase activity"/>
    <property type="evidence" value="ECO:0007669"/>
    <property type="project" value="UniProtKB-KW"/>
</dbReference>
<dbReference type="GO" id="GO:0000298">
    <property type="term" value="F:endopolyphosphatase activity"/>
    <property type="evidence" value="ECO:0007669"/>
    <property type="project" value="TreeGrafter"/>
</dbReference>
<dbReference type="Gene3D" id="3.60.21.10">
    <property type="match status" value="1"/>
</dbReference>
<evidence type="ECO:0000259" key="1">
    <source>
        <dbReference type="Pfam" id="PF00149"/>
    </source>
</evidence>
<reference evidence="2 3" key="1">
    <citation type="submission" date="2017-03" db="EMBL/GenBank/DDBJ databases">
        <title>An alternative strategy for trypanosome survival in the mammalian bloodstream revealed through genome and transcriptome analysis of the ubiquitous bovine parasite Trypanosoma (Megatrypanum) theileri.</title>
        <authorList>
            <person name="Kelly S."/>
            <person name="Ivens A."/>
            <person name="Mott A."/>
            <person name="O'Neill E."/>
            <person name="Emms D."/>
            <person name="Macleod O."/>
            <person name="Voorheis P."/>
            <person name="Matthews J."/>
            <person name="Matthews K."/>
            <person name="Carrington M."/>
        </authorList>
    </citation>
    <scope>NUCLEOTIDE SEQUENCE [LARGE SCALE GENOMIC DNA]</scope>
    <source>
        <strain evidence="2">Edinburgh</strain>
    </source>
</reference>
<feature type="domain" description="Calcineurin-like phosphoesterase" evidence="1">
    <location>
        <begin position="18"/>
        <end position="197"/>
    </location>
</feature>